<accession>A0AC61Y855</accession>
<keyword evidence="2" id="KW-1185">Reference proteome</keyword>
<dbReference type="EMBL" id="CABVMM010000005">
    <property type="protein sequence ID" value="VVV00370.1"/>
    <property type="molecule type" value="Genomic_DNA"/>
</dbReference>
<protein>
    <submittedName>
        <fullName evidence="1">Uncharacterized protein</fullName>
    </submittedName>
</protein>
<organism evidence="1 2">
    <name type="scientific">Mesonia oceanica</name>
    <dbReference type="NCBI Taxonomy" id="2687242"/>
    <lineage>
        <taxon>Bacteria</taxon>
        <taxon>Pseudomonadati</taxon>
        <taxon>Bacteroidota</taxon>
        <taxon>Flavobacteriia</taxon>
        <taxon>Flavobacteriales</taxon>
        <taxon>Flavobacteriaceae</taxon>
        <taxon>Mesonia</taxon>
    </lineage>
</organism>
<gene>
    <name evidence="1" type="ORF">FVB9532_01640</name>
</gene>
<name>A0AC61Y855_9FLAO</name>
<evidence type="ECO:0000313" key="1">
    <source>
        <dbReference type="EMBL" id="VVV00370.1"/>
    </source>
</evidence>
<reference evidence="1" key="1">
    <citation type="submission" date="2019-09" db="EMBL/GenBank/DDBJ databases">
        <authorList>
            <person name="Rodrigo-Torres L."/>
            <person name="Arahal R. D."/>
            <person name="Lucena T."/>
        </authorList>
    </citation>
    <scope>NUCLEOTIDE SEQUENCE</scope>
    <source>
        <strain evidence="1">ISS653</strain>
    </source>
</reference>
<sequence length="285" mass="32577">MSKLVFFLFFSVSLVFGQNQNLKEIKHLSKKLAEISGIEILKGSALIWAINDSGTPNVVYGFTQHGKLKKEIEIENAENVDWEDLAKDNHGNLYISDTGNNHSDREDLTIYIVEDFLQQKKKAKAKKIEFSFEDQDEFPADDDDMNFGSEALIYKSGNLYLFTKNRSKHPDGTVNVYKLPAKSGKYKAKKIGSYKTCKGKRECWITAASINTEENEVILLSEEHVWKLSNFKDDDFFGGDIQQYDIPGKRTQKESICYKNSTTAFLADEKEGKKKGRNLYEFSLK</sequence>
<dbReference type="Proteomes" id="UP000356253">
    <property type="component" value="Unassembled WGS sequence"/>
</dbReference>
<evidence type="ECO:0000313" key="2">
    <source>
        <dbReference type="Proteomes" id="UP000356253"/>
    </source>
</evidence>
<proteinExistence type="predicted"/>
<comment type="caution">
    <text evidence="1">The sequence shown here is derived from an EMBL/GenBank/DDBJ whole genome shotgun (WGS) entry which is preliminary data.</text>
</comment>